<dbReference type="InterPro" id="IPR001590">
    <property type="entry name" value="Peptidase_M12B"/>
</dbReference>
<protein>
    <submittedName>
        <fullName evidence="3">Disintegrin</fullName>
    </submittedName>
</protein>
<dbReference type="SMART" id="SM00608">
    <property type="entry name" value="ACR"/>
    <property type="match status" value="1"/>
</dbReference>
<gene>
    <name evidence="3" type="ORF">TELCIR_08167</name>
</gene>
<dbReference type="PANTHER" id="PTHR11905:SF248">
    <property type="entry name" value="DISINTEGRIN AND METALLOPROTEINASE DOMAIN-CONTAINING PROTEIN UNC-71"/>
    <property type="match status" value="1"/>
</dbReference>
<comment type="caution">
    <text evidence="1">Lacks conserved residue(s) required for the propagation of feature annotation.</text>
</comment>
<reference evidence="3 4" key="1">
    <citation type="submission" date="2015-09" db="EMBL/GenBank/DDBJ databases">
        <title>Draft genome of the parasitic nematode Teladorsagia circumcincta isolate WARC Sus (inbred).</title>
        <authorList>
            <person name="Mitreva M."/>
        </authorList>
    </citation>
    <scope>NUCLEOTIDE SEQUENCE [LARGE SCALE GENOMIC DNA]</scope>
    <source>
        <strain evidence="3 4">S</strain>
    </source>
</reference>
<dbReference type="Gene3D" id="3.40.390.10">
    <property type="entry name" value="Collagenase (Catalytic Domain)"/>
    <property type="match status" value="2"/>
</dbReference>
<dbReference type="GO" id="GO:0004222">
    <property type="term" value="F:metalloendopeptidase activity"/>
    <property type="evidence" value="ECO:0007669"/>
    <property type="project" value="InterPro"/>
</dbReference>
<dbReference type="GO" id="GO:0007229">
    <property type="term" value="P:integrin-mediated signaling pathway"/>
    <property type="evidence" value="ECO:0007669"/>
    <property type="project" value="UniProtKB-KW"/>
</dbReference>
<dbReference type="Proteomes" id="UP000230423">
    <property type="component" value="Unassembled WGS sequence"/>
</dbReference>
<evidence type="ECO:0000259" key="2">
    <source>
        <dbReference type="PROSITE" id="PS50215"/>
    </source>
</evidence>
<dbReference type="SUPFAM" id="SSF55486">
    <property type="entry name" value="Metalloproteases ('zincins'), catalytic domain"/>
    <property type="match status" value="1"/>
</dbReference>
<dbReference type="PANTHER" id="PTHR11905">
    <property type="entry name" value="ADAM A DISINTEGRIN AND METALLOPROTEASE DOMAIN"/>
    <property type="match status" value="1"/>
</dbReference>
<dbReference type="AlphaFoldDB" id="A0A2G9UIC2"/>
<feature type="domain" description="Peptidase M12B" evidence="2">
    <location>
        <begin position="18"/>
        <end position="168"/>
    </location>
</feature>
<dbReference type="InterPro" id="IPR036436">
    <property type="entry name" value="Disintegrin_dom_sf"/>
</dbReference>
<dbReference type="SUPFAM" id="SSF57552">
    <property type="entry name" value="Blood coagulation inhibitor (disintegrin)"/>
    <property type="match status" value="1"/>
</dbReference>
<organism evidence="3 4">
    <name type="scientific">Teladorsagia circumcincta</name>
    <name type="common">Brown stomach worm</name>
    <name type="synonym">Ostertagia circumcincta</name>
    <dbReference type="NCBI Taxonomy" id="45464"/>
    <lineage>
        <taxon>Eukaryota</taxon>
        <taxon>Metazoa</taxon>
        <taxon>Ecdysozoa</taxon>
        <taxon>Nematoda</taxon>
        <taxon>Chromadorea</taxon>
        <taxon>Rhabditida</taxon>
        <taxon>Rhabditina</taxon>
        <taxon>Rhabditomorpha</taxon>
        <taxon>Strongyloidea</taxon>
        <taxon>Trichostrongylidae</taxon>
        <taxon>Teladorsagia</taxon>
    </lineage>
</organism>
<evidence type="ECO:0000256" key="1">
    <source>
        <dbReference type="PROSITE-ProRule" id="PRU00276"/>
    </source>
</evidence>
<keyword evidence="4" id="KW-1185">Reference proteome</keyword>
<evidence type="ECO:0000313" key="4">
    <source>
        <dbReference type="Proteomes" id="UP000230423"/>
    </source>
</evidence>
<keyword evidence="3" id="KW-0401">Integrin</keyword>
<proteinExistence type="predicted"/>
<dbReference type="PROSITE" id="PS50215">
    <property type="entry name" value="ADAM_MEPRO"/>
    <property type="match status" value="1"/>
</dbReference>
<dbReference type="InterPro" id="IPR006586">
    <property type="entry name" value="ADAM_Cys-rich"/>
</dbReference>
<dbReference type="OrthoDB" id="5951731at2759"/>
<accession>A0A2G9UIC2</accession>
<dbReference type="InterPro" id="IPR001762">
    <property type="entry name" value="Disintegrin_dom"/>
</dbReference>
<name>A0A2G9UIC2_TELCI</name>
<dbReference type="EMBL" id="KZ346437">
    <property type="protein sequence ID" value="PIO69995.1"/>
    <property type="molecule type" value="Genomic_DNA"/>
</dbReference>
<dbReference type="Pfam" id="PF01421">
    <property type="entry name" value="Reprolysin"/>
    <property type="match status" value="2"/>
</dbReference>
<dbReference type="GO" id="GO:0006509">
    <property type="term" value="P:membrane protein ectodomain proteolysis"/>
    <property type="evidence" value="ECO:0007669"/>
    <property type="project" value="TreeGrafter"/>
</dbReference>
<dbReference type="Gene3D" id="4.10.70.10">
    <property type="entry name" value="Disintegrin domain"/>
    <property type="match status" value="1"/>
</dbReference>
<evidence type="ECO:0000313" key="3">
    <source>
        <dbReference type="EMBL" id="PIO69995.1"/>
    </source>
</evidence>
<sequence length="313" mass="34641">MSQEHHRRHTRDLSKQTKYVELALIGDYEYVGCDSLVKQHGYSDDDSLTYMLEAVNIADLMFSRDLNVRLSVVYAEIWLDVQRVDLFEDIERTMSGVVDYSTGHIYNIGLLEPIDPASFICSSAVDAFGAQWSGQMLAESLGHLFGLEHDTLSCQCETDSSKQRCIMTDRPGRHNFENVVMASLMAPRNATVELLRKSGEVCRSARSACDVAETCDGKSGDCPPDGHLMDGTACGRAGARVAEQECFKQNTRGHEYANCGSIDGTGAYRSCQPEHIRCSANPSLMKTWDLLKMAPAVVLVDCVLPVPVWKCPL</sequence>
<dbReference type="SMART" id="SM00050">
    <property type="entry name" value="DISIN"/>
    <property type="match status" value="1"/>
</dbReference>
<dbReference type="InterPro" id="IPR024079">
    <property type="entry name" value="MetalloPept_cat_dom_sf"/>
</dbReference>